<dbReference type="EMBL" id="CAJNOV010013309">
    <property type="protein sequence ID" value="CAF1517492.1"/>
    <property type="molecule type" value="Genomic_DNA"/>
</dbReference>
<sequence length="358" mass="41555">MVTSNAGACVLCLINKVSLARSSYEFNIILDRFSLEILPKINDKIERLSIESSFIERILLVTNYPNLHALDLYEFEPEAASTLFQDGSNLVNQFQNHISSIIIKLKPRKQPIDALGYTTQDNNIFIFLSICILFKNLRYLNFSSYCNYEQLAYLSTAPIEFSSNLLELHVVVKNIFDCLCLLDGQFNQLHTFYVTIRPYNRCDGNIVGNHKQLPNLKYFSLIHEDGTYVYDDILVPLFQRMANLEELSLYFISMHGPIIDGDNLENNIINHMAGLDKFTFNICSVICLDQLINVPLNEDIKYSFRNFQNNQIISRVDYFSRRKLLYPGRTLRRPDTIVNDRKWQRILPFCNVSDRKAP</sequence>
<dbReference type="AlphaFoldDB" id="A0A815UBF3"/>
<evidence type="ECO:0000313" key="2">
    <source>
        <dbReference type="Proteomes" id="UP000663855"/>
    </source>
</evidence>
<name>A0A815UBF3_9BILA</name>
<dbReference type="Proteomes" id="UP000663855">
    <property type="component" value="Unassembled WGS sequence"/>
</dbReference>
<evidence type="ECO:0000313" key="1">
    <source>
        <dbReference type="EMBL" id="CAF1517492.1"/>
    </source>
</evidence>
<gene>
    <name evidence="1" type="ORF">CJN711_LOCUS28192</name>
</gene>
<dbReference type="InterPro" id="IPR032675">
    <property type="entry name" value="LRR_dom_sf"/>
</dbReference>
<protein>
    <submittedName>
        <fullName evidence="1">Uncharacterized protein</fullName>
    </submittedName>
</protein>
<organism evidence="1 2">
    <name type="scientific">Rotaria magnacalcarata</name>
    <dbReference type="NCBI Taxonomy" id="392030"/>
    <lineage>
        <taxon>Eukaryota</taxon>
        <taxon>Metazoa</taxon>
        <taxon>Spiralia</taxon>
        <taxon>Gnathifera</taxon>
        <taxon>Rotifera</taxon>
        <taxon>Eurotatoria</taxon>
        <taxon>Bdelloidea</taxon>
        <taxon>Philodinida</taxon>
        <taxon>Philodinidae</taxon>
        <taxon>Rotaria</taxon>
    </lineage>
</organism>
<reference evidence="1" key="1">
    <citation type="submission" date="2021-02" db="EMBL/GenBank/DDBJ databases">
        <authorList>
            <person name="Nowell W R."/>
        </authorList>
    </citation>
    <scope>NUCLEOTIDE SEQUENCE</scope>
</reference>
<proteinExistence type="predicted"/>
<accession>A0A815UBF3</accession>
<comment type="caution">
    <text evidence="1">The sequence shown here is derived from an EMBL/GenBank/DDBJ whole genome shotgun (WGS) entry which is preliminary data.</text>
</comment>
<dbReference type="Gene3D" id="3.80.10.10">
    <property type="entry name" value="Ribonuclease Inhibitor"/>
    <property type="match status" value="1"/>
</dbReference>